<keyword evidence="2" id="KW-1185">Reference proteome</keyword>
<accession>A0ABU6QTM4</accession>
<protein>
    <submittedName>
        <fullName evidence="1">Uncharacterized protein</fullName>
    </submittedName>
</protein>
<gene>
    <name evidence="1" type="ORF">PIB30_116722</name>
</gene>
<evidence type="ECO:0000313" key="1">
    <source>
        <dbReference type="EMBL" id="MED6114364.1"/>
    </source>
</evidence>
<organism evidence="1 2">
    <name type="scientific">Stylosanthes scabra</name>
    <dbReference type="NCBI Taxonomy" id="79078"/>
    <lineage>
        <taxon>Eukaryota</taxon>
        <taxon>Viridiplantae</taxon>
        <taxon>Streptophyta</taxon>
        <taxon>Embryophyta</taxon>
        <taxon>Tracheophyta</taxon>
        <taxon>Spermatophyta</taxon>
        <taxon>Magnoliopsida</taxon>
        <taxon>eudicotyledons</taxon>
        <taxon>Gunneridae</taxon>
        <taxon>Pentapetalae</taxon>
        <taxon>rosids</taxon>
        <taxon>fabids</taxon>
        <taxon>Fabales</taxon>
        <taxon>Fabaceae</taxon>
        <taxon>Papilionoideae</taxon>
        <taxon>50 kb inversion clade</taxon>
        <taxon>dalbergioids sensu lato</taxon>
        <taxon>Dalbergieae</taxon>
        <taxon>Pterocarpus clade</taxon>
        <taxon>Stylosanthes</taxon>
    </lineage>
</organism>
<comment type="caution">
    <text evidence="1">The sequence shown here is derived from an EMBL/GenBank/DDBJ whole genome shotgun (WGS) entry which is preliminary data.</text>
</comment>
<evidence type="ECO:0000313" key="2">
    <source>
        <dbReference type="Proteomes" id="UP001341840"/>
    </source>
</evidence>
<sequence length="80" mass="9069">MFCAPSPPIPNPRFFGSQFLGSFFFFLSPAPPLLLPSPASPPPYHHDAATSSSSRLWRRLHQTEHCIISFELNVKVRKME</sequence>
<dbReference type="Proteomes" id="UP001341840">
    <property type="component" value="Unassembled WGS sequence"/>
</dbReference>
<reference evidence="1 2" key="1">
    <citation type="journal article" date="2023" name="Plants (Basel)">
        <title>Bridging the Gap: Combining Genomics and Transcriptomics Approaches to Understand Stylosanthes scabra, an Orphan Legume from the Brazilian Caatinga.</title>
        <authorList>
            <person name="Ferreira-Neto J.R.C."/>
            <person name="da Silva M.D."/>
            <person name="Binneck E."/>
            <person name="de Melo N.F."/>
            <person name="da Silva R.H."/>
            <person name="de Melo A.L.T.M."/>
            <person name="Pandolfi V."/>
            <person name="Bustamante F.O."/>
            <person name="Brasileiro-Vidal A.C."/>
            <person name="Benko-Iseppon A.M."/>
        </authorList>
    </citation>
    <scope>NUCLEOTIDE SEQUENCE [LARGE SCALE GENOMIC DNA]</scope>
    <source>
        <tissue evidence="1">Leaves</tissue>
    </source>
</reference>
<dbReference type="EMBL" id="JASCZI010001134">
    <property type="protein sequence ID" value="MED6114364.1"/>
    <property type="molecule type" value="Genomic_DNA"/>
</dbReference>
<proteinExistence type="predicted"/>
<name>A0ABU6QTM4_9FABA</name>